<dbReference type="eggNOG" id="COG0229">
    <property type="taxonomic scope" value="Bacteria"/>
</dbReference>
<keyword evidence="1 7" id="KW-0560">Oxidoreductase</keyword>
<dbReference type="InterPro" id="IPR002579">
    <property type="entry name" value="Met_Sox_Rdtase_MsrB_dom"/>
</dbReference>
<feature type="domain" description="MsrB" evidence="8">
    <location>
        <begin position="51"/>
        <end position="171"/>
    </location>
</feature>
<dbReference type="Proteomes" id="UP000005632">
    <property type="component" value="Chromosome"/>
</dbReference>
<evidence type="ECO:0000256" key="2">
    <source>
        <dbReference type="ARBA" id="ARBA00023268"/>
    </source>
</evidence>
<feature type="active site" evidence="7">
    <location>
        <position position="183"/>
    </location>
</feature>
<comment type="similarity">
    <text evidence="7">Belongs to the MsrA Met sulfoxide reductase family.</text>
</comment>
<dbReference type="OrthoDB" id="4174719at2"/>
<dbReference type="Gene3D" id="2.170.150.20">
    <property type="entry name" value="Peptide methionine sulfoxide reductase"/>
    <property type="match status" value="1"/>
</dbReference>
<dbReference type="KEGG" id="sgp:SpiGrapes_0757"/>
<keyword evidence="10" id="KW-1185">Reference proteome</keyword>
<dbReference type="PANTHER" id="PTHR43774:SF1">
    <property type="entry name" value="PEPTIDE METHIONINE SULFOXIDE REDUCTASE MSRA 2"/>
    <property type="match status" value="1"/>
</dbReference>
<comment type="catalytic activity">
    <reaction evidence="4 7">
        <text>L-methionyl-[protein] + [thioredoxin]-disulfide + H2O = L-methionyl-(S)-S-oxide-[protein] + [thioredoxin]-dithiol</text>
        <dbReference type="Rhea" id="RHEA:14217"/>
        <dbReference type="Rhea" id="RHEA-COMP:10698"/>
        <dbReference type="Rhea" id="RHEA-COMP:10700"/>
        <dbReference type="Rhea" id="RHEA-COMP:12313"/>
        <dbReference type="Rhea" id="RHEA-COMP:12315"/>
        <dbReference type="ChEBI" id="CHEBI:15377"/>
        <dbReference type="ChEBI" id="CHEBI:16044"/>
        <dbReference type="ChEBI" id="CHEBI:29950"/>
        <dbReference type="ChEBI" id="CHEBI:44120"/>
        <dbReference type="ChEBI" id="CHEBI:50058"/>
        <dbReference type="EC" id="1.8.4.11"/>
    </reaction>
</comment>
<evidence type="ECO:0000256" key="5">
    <source>
        <dbReference type="ARBA" id="ARBA00048488"/>
    </source>
</evidence>
<gene>
    <name evidence="7" type="primary">msrA</name>
    <name evidence="9" type="ordered locus">SpiGrapes_0757</name>
</gene>
<dbReference type="InterPro" id="IPR002569">
    <property type="entry name" value="Met_Sox_Rdtase_MsrA_dom"/>
</dbReference>
<dbReference type="NCBIfam" id="NF004036">
    <property type="entry name" value="PRK05508.1"/>
    <property type="match status" value="1"/>
</dbReference>
<dbReference type="Pfam" id="PF01625">
    <property type="entry name" value="PMSR"/>
    <property type="match status" value="1"/>
</dbReference>
<dbReference type="SUPFAM" id="SSF51316">
    <property type="entry name" value="Mss4-like"/>
    <property type="match status" value="1"/>
</dbReference>
<name>G8QYM9_SPHPG</name>
<dbReference type="SUPFAM" id="SSF55068">
    <property type="entry name" value="Peptide methionine sulfoxide reductase"/>
    <property type="match status" value="1"/>
</dbReference>
<keyword evidence="2" id="KW-0511">Multifunctional enzyme</keyword>
<comment type="catalytic activity">
    <reaction evidence="5">
        <text>L-methionyl-[protein] + [thioredoxin]-disulfide + H2O = L-methionyl-(R)-S-oxide-[protein] + [thioredoxin]-dithiol</text>
        <dbReference type="Rhea" id="RHEA:24164"/>
        <dbReference type="Rhea" id="RHEA-COMP:10698"/>
        <dbReference type="Rhea" id="RHEA-COMP:10700"/>
        <dbReference type="Rhea" id="RHEA-COMP:12313"/>
        <dbReference type="Rhea" id="RHEA-COMP:12314"/>
        <dbReference type="ChEBI" id="CHEBI:15377"/>
        <dbReference type="ChEBI" id="CHEBI:16044"/>
        <dbReference type="ChEBI" id="CHEBI:29950"/>
        <dbReference type="ChEBI" id="CHEBI:45764"/>
        <dbReference type="ChEBI" id="CHEBI:50058"/>
        <dbReference type="EC" id="1.8.4.12"/>
    </reaction>
</comment>
<dbReference type="GO" id="GO:0033744">
    <property type="term" value="F:L-methionine:thioredoxin-disulfide S-oxidoreductase activity"/>
    <property type="evidence" value="ECO:0007669"/>
    <property type="project" value="RHEA"/>
</dbReference>
<evidence type="ECO:0000256" key="7">
    <source>
        <dbReference type="HAMAP-Rule" id="MF_01401"/>
    </source>
</evidence>
<evidence type="ECO:0000256" key="1">
    <source>
        <dbReference type="ARBA" id="ARBA00023002"/>
    </source>
</evidence>
<dbReference type="NCBIfam" id="TIGR00401">
    <property type="entry name" value="msrA"/>
    <property type="match status" value="1"/>
</dbReference>
<dbReference type="HOGENOM" id="CLU_031040_7_1_12"/>
<dbReference type="EC" id="1.8.4.11" evidence="7"/>
<dbReference type="AlphaFoldDB" id="G8QYM9"/>
<dbReference type="PROSITE" id="PS51790">
    <property type="entry name" value="MSRB"/>
    <property type="match status" value="1"/>
</dbReference>
<organism evidence="9 10">
    <name type="scientific">Sphaerochaeta pleomorpha (strain ATCC BAA-1885 / DSM 22778 / Grapes)</name>
    <dbReference type="NCBI Taxonomy" id="158190"/>
    <lineage>
        <taxon>Bacteria</taxon>
        <taxon>Pseudomonadati</taxon>
        <taxon>Spirochaetota</taxon>
        <taxon>Spirochaetia</taxon>
        <taxon>Spirochaetales</taxon>
        <taxon>Sphaerochaetaceae</taxon>
        <taxon>Sphaerochaeta</taxon>
    </lineage>
</organism>
<proteinExistence type="inferred from homology"/>
<dbReference type="GO" id="GO:0033743">
    <property type="term" value="F:peptide-methionine (R)-S-oxide reductase activity"/>
    <property type="evidence" value="ECO:0007669"/>
    <property type="project" value="UniProtKB-EC"/>
</dbReference>
<dbReference type="InterPro" id="IPR036509">
    <property type="entry name" value="Met_Sox_Rdtase_MsrA_sf"/>
</dbReference>
<dbReference type="Pfam" id="PF01641">
    <property type="entry name" value="SelR"/>
    <property type="match status" value="1"/>
</dbReference>
<evidence type="ECO:0000256" key="4">
    <source>
        <dbReference type="ARBA" id="ARBA00047806"/>
    </source>
</evidence>
<evidence type="ECO:0000259" key="8">
    <source>
        <dbReference type="PROSITE" id="PS51790"/>
    </source>
</evidence>
<protein>
    <recommendedName>
        <fullName evidence="7">Peptide methionine sulfoxide reductase MsrA</fullName>
        <shortName evidence="7">Protein-methionine-S-oxide reductase</shortName>
        <ecNumber evidence="7">1.8.4.11</ecNumber>
    </recommendedName>
    <alternativeName>
        <fullName evidence="7">Peptide-methionine (S)-S-oxide reductase</fullName>
        <shortName evidence="7">Peptide Met(O) reductase</shortName>
    </alternativeName>
</protein>
<evidence type="ECO:0000256" key="6">
    <source>
        <dbReference type="ARBA" id="ARBA00048782"/>
    </source>
</evidence>
<dbReference type="NCBIfam" id="NF004042">
    <property type="entry name" value="PRK05550.1"/>
    <property type="match status" value="1"/>
</dbReference>
<dbReference type="EMBL" id="CP003155">
    <property type="protein sequence ID" value="AEV28592.1"/>
    <property type="molecule type" value="Genomic_DNA"/>
</dbReference>
<comment type="catalytic activity">
    <reaction evidence="6 7">
        <text>[thioredoxin]-disulfide + L-methionine + H2O = L-methionine (S)-S-oxide + [thioredoxin]-dithiol</text>
        <dbReference type="Rhea" id="RHEA:19993"/>
        <dbReference type="Rhea" id="RHEA-COMP:10698"/>
        <dbReference type="Rhea" id="RHEA-COMP:10700"/>
        <dbReference type="ChEBI" id="CHEBI:15377"/>
        <dbReference type="ChEBI" id="CHEBI:29950"/>
        <dbReference type="ChEBI" id="CHEBI:50058"/>
        <dbReference type="ChEBI" id="CHEBI:57844"/>
        <dbReference type="ChEBI" id="CHEBI:58772"/>
        <dbReference type="EC" id="1.8.4.11"/>
    </reaction>
</comment>
<sequence length="332" mass="37601">MGKFIILLLILIIIALSIGIIVTQRERNQVPKGDSNMAQQTDNRFTFQPIAQDLLHPLNLAEARIILDKGTERAFSGEYTDTTDEGTYYCRQCNDPLYASKDKFQSDCGWPAFDLEIPFAVERHSDPDGMRTEITCATCQAHLGHVFIGEKLTDKDTRHCVNSISLVLKSGSPVARAVFAGGCFWGVEYYLEKLNGVYSVVSGYTGGTKENPTYQDVLTHKTGHLEAVEVLYDPLKISYEELAKYFLEIHDPTQTNGQGPDIGNQYLSAIFYRNRHEFDTAVKLIKILEEKGMKIATTVRPAAKFWPAEDYHQDYYEHKGTLPYCHAYTKRF</sequence>
<dbReference type="eggNOG" id="COG0225">
    <property type="taxonomic scope" value="Bacteria"/>
</dbReference>
<evidence type="ECO:0000313" key="9">
    <source>
        <dbReference type="EMBL" id="AEV28592.1"/>
    </source>
</evidence>
<dbReference type="Gene3D" id="3.30.1060.10">
    <property type="entry name" value="Peptide methionine sulphoxide reductase MsrA"/>
    <property type="match status" value="1"/>
</dbReference>
<dbReference type="InterPro" id="IPR011057">
    <property type="entry name" value="Mss4-like_sf"/>
</dbReference>
<dbReference type="STRING" id="158190.SpiGrapes_0757"/>
<evidence type="ECO:0000256" key="3">
    <source>
        <dbReference type="ARBA" id="ARBA00024679"/>
    </source>
</evidence>
<dbReference type="RefSeq" id="WP_014269441.1">
    <property type="nucleotide sequence ID" value="NC_016633.1"/>
</dbReference>
<reference evidence="9 10" key="1">
    <citation type="submission" date="2011-11" db="EMBL/GenBank/DDBJ databases">
        <title>Complete sequence of Spirochaeta sp. grapes.</title>
        <authorList>
            <consortium name="US DOE Joint Genome Institute"/>
            <person name="Lucas S."/>
            <person name="Han J."/>
            <person name="Lapidus A."/>
            <person name="Cheng J.-F."/>
            <person name="Goodwin L."/>
            <person name="Pitluck S."/>
            <person name="Peters L."/>
            <person name="Ovchinnikova G."/>
            <person name="Munk A.C."/>
            <person name="Detter J.C."/>
            <person name="Han C."/>
            <person name="Tapia R."/>
            <person name="Land M."/>
            <person name="Hauser L."/>
            <person name="Kyrpides N."/>
            <person name="Ivanova N."/>
            <person name="Pagani I."/>
            <person name="Ritalahtilisa K."/>
            <person name="Loeffler F."/>
            <person name="Woyke T."/>
        </authorList>
    </citation>
    <scope>NUCLEOTIDE SEQUENCE [LARGE SCALE GENOMIC DNA]</scope>
    <source>
        <strain evidence="10">ATCC BAA-1885 / DSM 22778 / Grapes</strain>
    </source>
</reference>
<comment type="function">
    <text evidence="3 7">Has an important function as a repair enzyme for proteins that have been inactivated by oxidation. Catalyzes the reversible oxidation-reduction of methionine sulfoxide in proteins to methionine.</text>
</comment>
<dbReference type="HAMAP" id="MF_01401">
    <property type="entry name" value="MsrA"/>
    <property type="match status" value="1"/>
</dbReference>
<accession>G8QYM9</accession>
<dbReference type="PANTHER" id="PTHR43774">
    <property type="entry name" value="PEPTIDE METHIONINE SULFOXIDE REDUCTASE"/>
    <property type="match status" value="1"/>
</dbReference>
<dbReference type="GO" id="GO:0008113">
    <property type="term" value="F:peptide-methionine (S)-S-oxide reductase activity"/>
    <property type="evidence" value="ECO:0007669"/>
    <property type="project" value="UniProtKB-UniRule"/>
</dbReference>
<evidence type="ECO:0000313" key="10">
    <source>
        <dbReference type="Proteomes" id="UP000005632"/>
    </source>
</evidence>